<evidence type="ECO:0000313" key="2">
    <source>
        <dbReference type="EMBL" id="SIT97507.1"/>
    </source>
</evidence>
<keyword evidence="1" id="KW-0472">Membrane</keyword>
<protein>
    <submittedName>
        <fullName evidence="2">Uncharacterized protein</fullName>
    </submittedName>
</protein>
<reference evidence="3" key="1">
    <citation type="submission" date="2016-10" db="EMBL/GenBank/DDBJ databases">
        <authorList>
            <person name="Varghese N."/>
            <person name="Submissions S."/>
        </authorList>
    </citation>
    <scope>NUCLEOTIDE SEQUENCE [LARGE SCALE GENOMIC DNA]</scope>
    <source>
        <strain evidence="3">DSM 19482</strain>
    </source>
</reference>
<evidence type="ECO:0000313" key="3">
    <source>
        <dbReference type="Proteomes" id="UP000187261"/>
    </source>
</evidence>
<dbReference type="AlphaFoldDB" id="A0A1U7PXT4"/>
<keyword evidence="1" id="KW-1133">Transmembrane helix</keyword>
<dbReference type="EMBL" id="FTPU01000024">
    <property type="protein sequence ID" value="SIT97507.1"/>
    <property type="molecule type" value="Genomic_DNA"/>
</dbReference>
<keyword evidence="1" id="KW-0812">Transmembrane</keyword>
<feature type="transmembrane region" description="Helical" evidence="1">
    <location>
        <begin position="31"/>
        <end position="48"/>
    </location>
</feature>
<keyword evidence="3" id="KW-1185">Reference proteome</keyword>
<feature type="transmembrane region" description="Helical" evidence="1">
    <location>
        <begin position="6"/>
        <end position="24"/>
    </location>
</feature>
<name>A0A1U7PXT4_9FLAO</name>
<sequence>MRSLYITVVILSSLKLYIVMVRLLKVPKERLLLLYFLFLIIFSFASNFKGDFYTPFSTTPDFENSCKDRAVFQTTSVAGNQLDFIFSDEVLELKTLVSNPFFSAKREFSAAFAYTAKELSHYPLSSKCTIEG</sequence>
<organism evidence="2 3">
    <name type="scientific">Epilithonimonas bovis DSM 19482</name>
    <dbReference type="NCBI Taxonomy" id="1121284"/>
    <lineage>
        <taxon>Bacteria</taxon>
        <taxon>Pseudomonadati</taxon>
        <taxon>Bacteroidota</taxon>
        <taxon>Flavobacteriia</taxon>
        <taxon>Flavobacteriales</taxon>
        <taxon>Weeksellaceae</taxon>
        <taxon>Chryseobacterium group</taxon>
        <taxon>Epilithonimonas</taxon>
    </lineage>
</organism>
<accession>A0A1U7PXT4</accession>
<dbReference type="Proteomes" id="UP000187261">
    <property type="component" value="Unassembled WGS sequence"/>
</dbReference>
<evidence type="ECO:0000256" key="1">
    <source>
        <dbReference type="SAM" id="Phobius"/>
    </source>
</evidence>
<gene>
    <name evidence="2" type="ORF">SAMN05660493_02227</name>
</gene>
<proteinExistence type="predicted"/>
<dbReference type="STRING" id="1121284.SAMN05660493_02227"/>